<dbReference type="KEGG" id="dcp:RN607_14430"/>
<name>A0AA96FD76_9MICO</name>
<keyword evidence="1" id="KW-1133">Transmembrane helix</keyword>
<dbReference type="Proteomes" id="UP001303408">
    <property type="component" value="Chromosome"/>
</dbReference>
<sequence>MMSTWIWRRLPGNVWIKSLIVAIAFAALVAVLFEWVFPWLEPYLPLQDQTVQGG</sequence>
<dbReference type="RefSeq" id="WP_313543385.1">
    <property type="nucleotide sequence ID" value="NZ_CP134880.1"/>
</dbReference>
<evidence type="ECO:0000256" key="1">
    <source>
        <dbReference type="SAM" id="Phobius"/>
    </source>
</evidence>
<dbReference type="EMBL" id="CP134880">
    <property type="protein sequence ID" value="WNM27377.1"/>
    <property type="molecule type" value="Genomic_DNA"/>
</dbReference>
<dbReference type="AlphaFoldDB" id="A0AA96FD76"/>
<feature type="transmembrane region" description="Helical" evidence="1">
    <location>
        <begin position="12"/>
        <end position="37"/>
    </location>
</feature>
<protein>
    <submittedName>
        <fullName evidence="2">Uncharacterized protein</fullName>
    </submittedName>
</protein>
<accession>A0AA96FD76</accession>
<proteinExistence type="predicted"/>
<gene>
    <name evidence="2" type="ORF">RN607_14430</name>
</gene>
<reference evidence="2" key="1">
    <citation type="submission" date="2023-09" db="EMBL/GenBank/DDBJ databases">
        <title>Demequina sp. a novel bacteria isolated from Capsicum annuum.</title>
        <authorList>
            <person name="Humaira Z."/>
            <person name="Lee J."/>
            <person name="Cho D."/>
        </authorList>
    </citation>
    <scope>NUCLEOTIDE SEQUENCE</scope>
    <source>
        <strain evidence="2">PMTSA13</strain>
    </source>
</reference>
<evidence type="ECO:0000313" key="2">
    <source>
        <dbReference type="EMBL" id="WNM27377.1"/>
    </source>
</evidence>
<organism evidence="2">
    <name type="scientific">Demequina capsici</name>
    <dbReference type="NCBI Taxonomy" id="3075620"/>
    <lineage>
        <taxon>Bacteria</taxon>
        <taxon>Bacillati</taxon>
        <taxon>Actinomycetota</taxon>
        <taxon>Actinomycetes</taxon>
        <taxon>Micrococcales</taxon>
        <taxon>Demequinaceae</taxon>
        <taxon>Demequina</taxon>
    </lineage>
</organism>
<keyword evidence="1" id="KW-0812">Transmembrane</keyword>
<keyword evidence="1" id="KW-0472">Membrane</keyword>